<evidence type="ECO:0000259" key="1">
    <source>
        <dbReference type="Pfam" id="PF09346"/>
    </source>
</evidence>
<dbReference type="Pfam" id="PF09346">
    <property type="entry name" value="SMI1_KNR4"/>
    <property type="match status" value="1"/>
</dbReference>
<dbReference type="RefSeq" id="WP_113617570.1">
    <property type="nucleotide sequence ID" value="NZ_QFFJ01000002.1"/>
</dbReference>
<sequence length="187" mass="21459">MDKQLKHIETALGITLPGAYIRFLETQQSSESLLVTDLVTLYGTDDLIERNQTYAVQQYLPSYISIGDDSGGQGIFLDTSSTQATVYTTGYGALDPDCMEVLNDDFTEWTRQGYSLNIIRESPGVLAFRETETFRLRSSWMALHKALSVLETERPQIDLKTYLRRKRDLQKEMQDFEVKHAGKRYRL</sequence>
<dbReference type="Proteomes" id="UP000253410">
    <property type="component" value="Unassembled WGS sequence"/>
</dbReference>
<evidence type="ECO:0000313" key="2">
    <source>
        <dbReference type="EMBL" id="RBL88829.1"/>
    </source>
</evidence>
<accession>A0A365XR39</accession>
<dbReference type="OrthoDB" id="8444591at2"/>
<feature type="domain" description="Knr4/Smi1-like" evidence="1">
    <location>
        <begin position="3"/>
        <end position="110"/>
    </location>
</feature>
<protein>
    <recommendedName>
        <fullName evidence="1">Knr4/Smi1-like domain-containing protein</fullName>
    </recommendedName>
</protein>
<dbReference type="EMBL" id="QFFJ01000002">
    <property type="protein sequence ID" value="RBL88829.1"/>
    <property type="molecule type" value="Genomic_DNA"/>
</dbReference>
<organism evidence="2 3">
    <name type="scientific">Chitinophaga flava</name>
    <dbReference type="NCBI Taxonomy" id="2259036"/>
    <lineage>
        <taxon>Bacteria</taxon>
        <taxon>Pseudomonadati</taxon>
        <taxon>Bacteroidota</taxon>
        <taxon>Chitinophagia</taxon>
        <taxon>Chitinophagales</taxon>
        <taxon>Chitinophagaceae</taxon>
        <taxon>Chitinophaga</taxon>
    </lineage>
</organism>
<dbReference type="Gene3D" id="3.40.1580.10">
    <property type="entry name" value="SMI1/KNR4-like"/>
    <property type="match status" value="1"/>
</dbReference>
<proteinExistence type="predicted"/>
<gene>
    <name evidence="2" type="ORF">DF182_19925</name>
</gene>
<keyword evidence="3" id="KW-1185">Reference proteome</keyword>
<reference evidence="2 3" key="1">
    <citation type="submission" date="2018-05" db="EMBL/GenBank/DDBJ databases">
        <title>Chitinophaga sp. K3CV102501T nov., isolated from isolated from a monsoon evergreen broad-leaved forest soil.</title>
        <authorList>
            <person name="Lv Y."/>
        </authorList>
    </citation>
    <scope>NUCLEOTIDE SEQUENCE [LARGE SCALE GENOMIC DNA]</scope>
    <source>
        <strain evidence="2 3">GDMCC 1.1325</strain>
    </source>
</reference>
<comment type="caution">
    <text evidence="2">The sequence shown here is derived from an EMBL/GenBank/DDBJ whole genome shotgun (WGS) entry which is preliminary data.</text>
</comment>
<dbReference type="SUPFAM" id="SSF160631">
    <property type="entry name" value="SMI1/KNR4-like"/>
    <property type="match status" value="1"/>
</dbReference>
<dbReference type="AlphaFoldDB" id="A0A365XR39"/>
<name>A0A365XR39_9BACT</name>
<dbReference type="InterPro" id="IPR037883">
    <property type="entry name" value="Knr4/Smi1-like_sf"/>
</dbReference>
<dbReference type="InterPro" id="IPR018958">
    <property type="entry name" value="Knr4/Smi1-like_dom"/>
</dbReference>
<evidence type="ECO:0000313" key="3">
    <source>
        <dbReference type="Proteomes" id="UP000253410"/>
    </source>
</evidence>